<evidence type="ECO:0000256" key="4">
    <source>
        <dbReference type="ARBA" id="ARBA00010281"/>
    </source>
</evidence>
<dbReference type="CDD" id="cd03791">
    <property type="entry name" value="GT5_Glycogen_synthase_DULL1-like"/>
    <property type="match status" value="1"/>
</dbReference>
<accession>A0ABM8ZY55</accession>
<comment type="catalytic activity">
    <reaction evidence="1 11">
        <text>[(1-&gt;4)-alpha-D-glucosyl](n) + ADP-alpha-D-glucose = [(1-&gt;4)-alpha-D-glucosyl](n+1) + ADP + H(+)</text>
        <dbReference type="Rhea" id="RHEA:18189"/>
        <dbReference type="Rhea" id="RHEA-COMP:9584"/>
        <dbReference type="Rhea" id="RHEA-COMP:9587"/>
        <dbReference type="ChEBI" id="CHEBI:15378"/>
        <dbReference type="ChEBI" id="CHEBI:15444"/>
        <dbReference type="ChEBI" id="CHEBI:57498"/>
        <dbReference type="ChEBI" id="CHEBI:456216"/>
        <dbReference type="EC" id="2.4.1.21"/>
    </reaction>
</comment>
<dbReference type="RefSeq" id="WP_237468633.1">
    <property type="nucleotide sequence ID" value="NZ_CAKLDI010000002.1"/>
</dbReference>
<comment type="pathway">
    <text evidence="3 11">Glycan biosynthesis; glycogen biosynthesis.</text>
</comment>
<proteinExistence type="inferred from homology"/>
<feature type="domain" description="Starch synthase catalytic" evidence="13">
    <location>
        <begin position="5"/>
        <end position="241"/>
    </location>
</feature>
<dbReference type="InterPro" id="IPR001296">
    <property type="entry name" value="Glyco_trans_1"/>
</dbReference>
<evidence type="ECO:0000256" key="7">
    <source>
        <dbReference type="ARBA" id="ARBA00022676"/>
    </source>
</evidence>
<dbReference type="EC" id="2.4.1.21" evidence="5 11"/>
<keyword evidence="9 11" id="KW-0320">Glycogen biosynthesis</keyword>
<dbReference type="PANTHER" id="PTHR45825">
    <property type="entry name" value="GRANULE-BOUND STARCH SYNTHASE 1, CHLOROPLASTIC/AMYLOPLASTIC"/>
    <property type="match status" value="1"/>
</dbReference>
<gene>
    <name evidence="11 14" type="primary">glgA</name>
    <name evidence="14" type="ORF">VST7929_03256</name>
</gene>
<organism evidence="14 15">
    <name type="scientific">Vibrio stylophorae</name>
    <dbReference type="NCBI Taxonomy" id="659351"/>
    <lineage>
        <taxon>Bacteria</taxon>
        <taxon>Pseudomonadati</taxon>
        <taxon>Pseudomonadota</taxon>
        <taxon>Gammaproteobacteria</taxon>
        <taxon>Vibrionales</taxon>
        <taxon>Vibrionaceae</taxon>
        <taxon>Vibrio</taxon>
    </lineage>
</organism>
<dbReference type="Pfam" id="PF00534">
    <property type="entry name" value="Glycos_transf_1"/>
    <property type="match status" value="1"/>
</dbReference>
<evidence type="ECO:0000256" key="6">
    <source>
        <dbReference type="ARBA" id="ARBA00019935"/>
    </source>
</evidence>
<dbReference type="Proteomes" id="UP000838672">
    <property type="component" value="Unassembled WGS sequence"/>
</dbReference>
<evidence type="ECO:0000259" key="12">
    <source>
        <dbReference type="Pfam" id="PF00534"/>
    </source>
</evidence>
<dbReference type="InterPro" id="IPR013534">
    <property type="entry name" value="Starch_synth_cat_dom"/>
</dbReference>
<comment type="similarity">
    <text evidence="4 11">Belongs to the glycosyltransferase 1 family. Bacterial/plant glycogen synthase subfamily.</text>
</comment>
<dbReference type="HAMAP" id="MF_00484">
    <property type="entry name" value="Glycogen_synth"/>
    <property type="match status" value="1"/>
</dbReference>
<evidence type="ECO:0000256" key="8">
    <source>
        <dbReference type="ARBA" id="ARBA00022679"/>
    </source>
</evidence>
<dbReference type="Gene3D" id="3.40.50.2000">
    <property type="entry name" value="Glycogen Phosphorylase B"/>
    <property type="match status" value="2"/>
</dbReference>
<dbReference type="PANTHER" id="PTHR45825:SF11">
    <property type="entry name" value="ALPHA AMYLASE DOMAIN-CONTAINING PROTEIN"/>
    <property type="match status" value="1"/>
</dbReference>
<keyword evidence="7 11" id="KW-0328">Glycosyltransferase</keyword>
<evidence type="ECO:0000256" key="5">
    <source>
        <dbReference type="ARBA" id="ARBA00012588"/>
    </source>
</evidence>
<evidence type="ECO:0000256" key="10">
    <source>
        <dbReference type="ARBA" id="ARBA00031722"/>
    </source>
</evidence>
<evidence type="ECO:0000256" key="9">
    <source>
        <dbReference type="ARBA" id="ARBA00023056"/>
    </source>
</evidence>
<protein>
    <recommendedName>
        <fullName evidence="6 11">Glycogen synthase</fullName>
        <ecNumber evidence="5 11">2.4.1.21</ecNumber>
    </recommendedName>
    <alternativeName>
        <fullName evidence="10 11">Starch [bacterial glycogen] synthase</fullName>
    </alternativeName>
</protein>
<evidence type="ECO:0000259" key="13">
    <source>
        <dbReference type="Pfam" id="PF08323"/>
    </source>
</evidence>
<evidence type="ECO:0000256" key="3">
    <source>
        <dbReference type="ARBA" id="ARBA00004964"/>
    </source>
</evidence>
<dbReference type="NCBIfam" id="TIGR02095">
    <property type="entry name" value="glgA"/>
    <property type="match status" value="1"/>
</dbReference>
<feature type="domain" description="Glycosyl transferase family 1" evidence="12">
    <location>
        <begin position="299"/>
        <end position="436"/>
    </location>
</feature>
<evidence type="ECO:0000256" key="2">
    <source>
        <dbReference type="ARBA" id="ARBA00002764"/>
    </source>
</evidence>
<evidence type="ECO:0000256" key="11">
    <source>
        <dbReference type="HAMAP-Rule" id="MF_00484"/>
    </source>
</evidence>
<sequence>MKGLKILFVASEVEGFAKTGGLADVARALPEALQALGHDVMVVMPDYPQMRDRGEREMVLANEKLTAPGAMDVDYQVACLRDGEFAVHAIECGRYFDRQGYYGEQHQGYQDNGERFAFFCAAALDCAKKLNFQADVVHCNDWHTGLIPFLLKTRYAQDPMLSKAISVLTIHNAVYQGVYGCEQLALLPELQQTRHVGLESGFGRINFLKVGVSFADKINAVSPNYANELLTELGSHGMAQTFYARRHDFQGILNGCDTSSWNPEIDPHLPQSYRANKTSLARGKKAAKKALQQQLGLAENNAPLYGMVCRLTEQKGIQLLLPILSTFLTHQVQMVIVGTGDPLLSSALAELAAAHPEKLVFIDAYDNALAHLVEAASDFFVMPSIYEPCGLNQIYSMAYGTVPIVRQVGGLADTVTDFHAEPLAATGFTFADPTPVALLITLQRSLLVYCQDQTGFKEMQLRGMQQDHRWEQAAATYVQLYFAAKKRQSHRAKRLKGAA</sequence>
<dbReference type="SUPFAM" id="SSF53756">
    <property type="entry name" value="UDP-Glycosyltransferase/glycogen phosphorylase"/>
    <property type="match status" value="1"/>
</dbReference>
<dbReference type="NCBIfam" id="NF001903">
    <property type="entry name" value="PRK00654.2-2"/>
    <property type="match status" value="1"/>
</dbReference>
<keyword evidence="15" id="KW-1185">Reference proteome</keyword>
<reference evidence="14" key="1">
    <citation type="submission" date="2021-11" db="EMBL/GenBank/DDBJ databases">
        <authorList>
            <person name="Rodrigo-Torres L."/>
            <person name="Arahal R. D."/>
            <person name="Lucena T."/>
        </authorList>
    </citation>
    <scope>NUCLEOTIDE SEQUENCE</scope>
    <source>
        <strain evidence="14">CECT 7929</strain>
    </source>
</reference>
<comment type="caution">
    <text evidence="14">The sequence shown here is derived from an EMBL/GenBank/DDBJ whole genome shotgun (WGS) entry which is preliminary data.</text>
</comment>
<dbReference type="GO" id="GO:0009011">
    <property type="term" value="F:alpha-1,4-glucan glucosyltransferase (ADP-glucose donor) activity"/>
    <property type="evidence" value="ECO:0007669"/>
    <property type="project" value="UniProtKB-EC"/>
</dbReference>
<evidence type="ECO:0000313" key="15">
    <source>
        <dbReference type="Proteomes" id="UP000838672"/>
    </source>
</evidence>
<comment type="function">
    <text evidence="2 11">Synthesizes alpha-1,4-glucan chains using ADP-glucose.</text>
</comment>
<dbReference type="Pfam" id="PF08323">
    <property type="entry name" value="Glyco_transf_5"/>
    <property type="match status" value="1"/>
</dbReference>
<dbReference type="InterPro" id="IPR011835">
    <property type="entry name" value="GS/SS"/>
</dbReference>
<dbReference type="EMBL" id="CAKLDI010000002">
    <property type="protein sequence ID" value="CAH0535782.1"/>
    <property type="molecule type" value="Genomic_DNA"/>
</dbReference>
<feature type="binding site" evidence="11">
    <location>
        <position position="18"/>
    </location>
    <ligand>
        <name>ADP-alpha-D-glucose</name>
        <dbReference type="ChEBI" id="CHEBI:57498"/>
    </ligand>
</feature>
<evidence type="ECO:0000313" key="14">
    <source>
        <dbReference type="EMBL" id="CAH0535782.1"/>
    </source>
</evidence>
<evidence type="ECO:0000256" key="1">
    <source>
        <dbReference type="ARBA" id="ARBA00001478"/>
    </source>
</evidence>
<name>A0ABM8ZY55_9VIBR</name>
<keyword evidence="8 11" id="KW-0808">Transferase</keyword>